<dbReference type="AlphaFoldDB" id="A0A060IC29"/>
<dbReference type="Proteomes" id="UP000027180">
    <property type="component" value="Plasmid pRetIE4771d"/>
</dbReference>
<proteinExistence type="inferred from homology"/>
<protein>
    <submittedName>
        <fullName evidence="3">Short-chain dehydrogenase/reductase SDR family protein</fullName>
    </submittedName>
</protein>
<gene>
    <name evidence="3" type="ORF">IE4771_PD00645</name>
</gene>
<dbReference type="PROSITE" id="PS00061">
    <property type="entry name" value="ADH_SHORT"/>
    <property type="match status" value="1"/>
</dbReference>
<dbReference type="EMBL" id="CP006990">
    <property type="protein sequence ID" value="AIC31199.1"/>
    <property type="molecule type" value="Genomic_DNA"/>
</dbReference>
<evidence type="ECO:0000313" key="3">
    <source>
        <dbReference type="EMBL" id="AIC31199.1"/>
    </source>
</evidence>
<dbReference type="InterPro" id="IPR002347">
    <property type="entry name" value="SDR_fam"/>
</dbReference>
<dbReference type="Pfam" id="PF00106">
    <property type="entry name" value="adh_short"/>
    <property type="match status" value="1"/>
</dbReference>
<keyword evidence="2" id="KW-0560">Oxidoreductase</keyword>
<dbReference type="InterPro" id="IPR020904">
    <property type="entry name" value="Sc_DH/Rdtase_CS"/>
</dbReference>
<dbReference type="InterPro" id="IPR036291">
    <property type="entry name" value="NAD(P)-bd_dom_sf"/>
</dbReference>
<evidence type="ECO:0000256" key="1">
    <source>
        <dbReference type="ARBA" id="ARBA00006484"/>
    </source>
</evidence>
<dbReference type="PANTHER" id="PTHR44196">
    <property type="entry name" value="DEHYDROGENASE/REDUCTASE SDR FAMILY MEMBER 7B"/>
    <property type="match status" value="1"/>
</dbReference>
<reference evidence="3 4" key="1">
    <citation type="submission" date="2013-12" db="EMBL/GenBank/DDBJ databases">
        <title>Complete genome sequence of Rhizobium etli bv. mimosae IE4771.</title>
        <authorList>
            <person name="Bustos P."/>
            <person name="Santamaria R.I."/>
            <person name="Lozano L."/>
            <person name="Ormeno-Orrillo E."/>
            <person name="Rogel M.A."/>
            <person name="Romero D."/>
            <person name="Cevallos M.A."/>
            <person name="Martinez-Romero E."/>
            <person name="Gonzalez V."/>
        </authorList>
    </citation>
    <scope>NUCLEOTIDE SEQUENCE [LARGE SCALE GENOMIC DNA]</scope>
    <source>
        <strain evidence="3 4">IE4771</strain>
        <plasmid evidence="4">Plasmid pRetIE4771d</plasmid>
    </source>
</reference>
<sequence length="249" mass="26547">MKGTAKTLLMIGATSDIGRATAIVYAEAGWAIHLAGRARAAVQREADDIAARTGAAVTVHELDILETARFEAFLGAVSPLPDTVVCVVGELGEQSRAEQELEYAAMVMRTNFEGPALLLGLMAERFAARGSGTIVGTSSVAGDRGRASNYVYGAAKAGLTAFLSGLRNRLSRSGVRVLTVKPGFVRTRMTDGVKLPPLLTAEPQEVAQKIFATAEGGSRSDVVYVRGVWRPLMTIIRSIPESIFKRLRL</sequence>
<name>A0A060IC29_RHIET</name>
<geneLocation type="plasmid" evidence="3 4">
    <name>pRetIE4771d</name>
</geneLocation>
<evidence type="ECO:0000313" key="4">
    <source>
        <dbReference type="Proteomes" id="UP000027180"/>
    </source>
</evidence>
<dbReference type="PRINTS" id="PR00081">
    <property type="entry name" value="GDHRDH"/>
</dbReference>
<dbReference type="SUPFAM" id="SSF51735">
    <property type="entry name" value="NAD(P)-binding Rossmann-fold domains"/>
    <property type="match status" value="1"/>
</dbReference>
<dbReference type="Gene3D" id="3.40.50.720">
    <property type="entry name" value="NAD(P)-binding Rossmann-like Domain"/>
    <property type="match status" value="1"/>
</dbReference>
<evidence type="ECO:0000256" key="2">
    <source>
        <dbReference type="ARBA" id="ARBA00023002"/>
    </source>
</evidence>
<dbReference type="KEGG" id="rei:IE4771_PD00645"/>
<accession>A0A060IC29</accession>
<dbReference type="PANTHER" id="PTHR44196:SF1">
    <property type="entry name" value="DEHYDROGENASE_REDUCTASE SDR FAMILY MEMBER 7B"/>
    <property type="match status" value="1"/>
</dbReference>
<dbReference type="RefSeq" id="WP_040142305.1">
    <property type="nucleotide sequence ID" value="NZ_CP006990.1"/>
</dbReference>
<dbReference type="HOGENOM" id="CLU_010194_2_1_5"/>
<dbReference type="NCBIfam" id="NF005489">
    <property type="entry name" value="PRK07102.1"/>
    <property type="match status" value="1"/>
</dbReference>
<keyword evidence="3" id="KW-0614">Plasmid</keyword>
<dbReference type="GO" id="GO:0016020">
    <property type="term" value="C:membrane"/>
    <property type="evidence" value="ECO:0007669"/>
    <property type="project" value="TreeGrafter"/>
</dbReference>
<organism evidence="3 4">
    <name type="scientific">Rhizobium etli bv. mimosae str. IE4771</name>
    <dbReference type="NCBI Taxonomy" id="1432050"/>
    <lineage>
        <taxon>Bacteria</taxon>
        <taxon>Pseudomonadati</taxon>
        <taxon>Pseudomonadota</taxon>
        <taxon>Alphaproteobacteria</taxon>
        <taxon>Hyphomicrobiales</taxon>
        <taxon>Rhizobiaceae</taxon>
        <taxon>Rhizobium/Agrobacterium group</taxon>
        <taxon>Rhizobium</taxon>
    </lineage>
</organism>
<dbReference type="GO" id="GO:0016491">
    <property type="term" value="F:oxidoreductase activity"/>
    <property type="evidence" value="ECO:0007669"/>
    <property type="project" value="UniProtKB-KW"/>
</dbReference>
<dbReference type="CDD" id="cd05233">
    <property type="entry name" value="SDR_c"/>
    <property type="match status" value="1"/>
</dbReference>
<dbReference type="OrthoDB" id="335726at2"/>
<comment type="similarity">
    <text evidence="1">Belongs to the short-chain dehydrogenases/reductases (SDR) family.</text>
</comment>